<dbReference type="CDD" id="cd03225">
    <property type="entry name" value="ABC_cobalt_CbiO_domain1"/>
    <property type="match status" value="1"/>
</dbReference>
<evidence type="ECO:0000256" key="3">
    <source>
        <dbReference type="ARBA" id="ARBA00022741"/>
    </source>
</evidence>
<dbReference type="SUPFAM" id="SSF52540">
    <property type="entry name" value="P-loop containing nucleoside triphosphate hydrolases"/>
    <property type="match status" value="1"/>
</dbReference>
<proteinExistence type="inferred from homology"/>
<dbReference type="PANTHER" id="PTHR43553">
    <property type="entry name" value="HEAVY METAL TRANSPORTER"/>
    <property type="match status" value="1"/>
</dbReference>
<dbReference type="PROSITE" id="PS50893">
    <property type="entry name" value="ABC_TRANSPORTER_2"/>
    <property type="match status" value="1"/>
</dbReference>
<organism evidence="6 7">
    <name type="scientific">Pseudovibrio ascidiaceicola</name>
    <dbReference type="NCBI Taxonomy" id="285279"/>
    <lineage>
        <taxon>Bacteria</taxon>
        <taxon>Pseudomonadati</taxon>
        <taxon>Pseudomonadota</taxon>
        <taxon>Alphaproteobacteria</taxon>
        <taxon>Hyphomicrobiales</taxon>
        <taxon>Stappiaceae</taxon>
        <taxon>Pseudovibrio</taxon>
    </lineage>
</organism>
<evidence type="ECO:0000256" key="1">
    <source>
        <dbReference type="ARBA" id="ARBA00005417"/>
    </source>
</evidence>
<keyword evidence="4 6" id="KW-0067">ATP-binding</keyword>
<evidence type="ECO:0000313" key="6">
    <source>
        <dbReference type="EMBL" id="SFK51681.1"/>
    </source>
</evidence>
<dbReference type="EMBL" id="FOSK01000006">
    <property type="protein sequence ID" value="SFK51681.1"/>
    <property type="molecule type" value="Genomic_DNA"/>
</dbReference>
<feature type="domain" description="ABC transporter" evidence="5">
    <location>
        <begin position="18"/>
        <end position="244"/>
    </location>
</feature>
<protein>
    <submittedName>
        <fullName evidence="6">Biotin transport system ATP-binding protein</fullName>
    </submittedName>
</protein>
<dbReference type="InterPro" id="IPR003439">
    <property type="entry name" value="ABC_transporter-like_ATP-bd"/>
</dbReference>
<dbReference type="InterPro" id="IPR050095">
    <property type="entry name" value="ECF_ABC_transporter_ATP-bd"/>
</dbReference>
<dbReference type="Pfam" id="PF00005">
    <property type="entry name" value="ABC_tran"/>
    <property type="match status" value="1"/>
</dbReference>
<accession>A0A1I4A6W5</accession>
<evidence type="ECO:0000256" key="2">
    <source>
        <dbReference type="ARBA" id="ARBA00022448"/>
    </source>
</evidence>
<evidence type="ECO:0000313" key="7">
    <source>
        <dbReference type="Proteomes" id="UP000199598"/>
    </source>
</evidence>
<dbReference type="InterPro" id="IPR003593">
    <property type="entry name" value="AAA+_ATPase"/>
</dbReference>
<sequence length="253" mass="27808">MQLLWQAMSSVNDTSKTIIFDYVSIERSGSTIISDLSVVLPDQRVGIIGRNGSGKSTLVRSLNGLLPVSAGSLRVHGVSAEEGAKKLARVTGFVFQNPDHQLIFPTALEELSFGLRQIGVSKVDAKVQSLALMSDHGIEPLAERPVHELSEGQKQLICILAVLIMEPKLVVLDEPFSSLDMRTRAALRRKLERLDQQILFVSHELDALSDYDKVLWIEDGKLKQFGVPADVLAAYQEHELSGADLHFEGIARA</sequence>
<comment type="caution">
    <text evidence="6">The sequence shown here is derived from an EMBL/GenBank/DDBJ whole genome shotgun (WGS) entry which is preliminary data.</text>
</comment>
<dbReference type="PANTHER" id="PTHR43553:SF24">
    <property type="entry name" value="ENERGY-COUPLING FACTOR TRANSPORTER ATP-BINDING PROTEIN ECFA1"/>
    <property type="match status" value="1"/>
</dbReference>
<keyword evidence="3" id="KW-0547">Nucleotide-binding</keyword>
<keyword evidence="2" id="KW-0813">Transport</keyword>
<name>A0A1I4A6W5_9HYPH</name>
<dbReference type="InterPro" id="IPR015856">
    <property type="entry name" value="ABC_transpr_CbiO/EcfA_su"/>
</dbReference>
<dbReference type="InterPro" id="IPR027417">
    <property type="entry name" value="P-loop_NTPase"/>
</dbReference>
<comment type="similarity">
    <text evidence="1">Belongs to the ABC transporter superfamily.</text>
</comment>
<gene>
    <name evidence="6" type="ORF">SAMN04488518_1065</name>
</gene>
<dbReference type="Proteomes" id="UP000199598">
    <property type="component" value="Unassembled WGS sequence"/>
</dbReference>
<dbReference type="GO" id="GO:0005524">
    <property type="term" value="F:ATP binding"/>
    <property type="evidence" value="ECO:0007669"/>
    <property type="project" value="UniProtKB-KW"/>
</dbReference>
<dbReference type="Gene3D" id="3.40.50.300">
    <property type="entry name" value="P-loop containing nucleotide triphosphate hydrolases"/>
    <property type="match status" value="1"/>
</dbReference>
<evidence type="ECO:0000256" key="4">
    <source>
        <dbReference type="ARBA" id="ARBA00022840"/>
    </source>
</evidence>
<keyword evidence="7" id="KW-1185">Reference proteome</keyword>
<evidence type="ECO:0000259" key="5">
    <source>
        <dbReference type="PROSITE" id="PS50893"/>
    </source>
</evidence>
<reference evidence="6 7" key="1">
    <citation type="submission" date="2016-10" db="EMBL/GenBank/DDBJ databases">
        <authorList>
            <person name="Varghese N."/>
            <person name="Submissions S."/>
        </authorList>
    </citation>
    <scope>NUCLEOTIDE SEQUENCE [LARGE SCALE GENOMIC DNA]</scope>
    <source>
        <strain evidence="6 7">DSM 16392</strain>
    </source>
</reference>
<dbReference type="SMART" id="SM00382">
    <property type="entry name" value="AAA"/>
    <property type="match status" value="1"/>
</dbReference>